<organism evidence="1 2">
    <name type="scientific">Kaistella chaponensis</name>
    <dbReference type="NCBI Taxonomy" id="713588"/>
    <lineage>
        <taxon>Bacteria</taxon>
        <taxon>Pseudomonadati</taxon>
        <taxon>Bacteroidota</taxon>
        <taxon>Flavobacteriia</taxon>
        <taxon>Flavobacteriales</taxon>
        <taxon>Weeksellaceae</taxon>
        <taxon>Chryseobacterium group</taxon>
        <taxon>Kaistella</taxon>
    </lineage>
</organism>
<dbReference type="Proteomes" id="UP000185839">
    <property type="component" value="Unassembled WGS sequence"/>
</dbReference>
<reference evidence="2" key="1">
    <citation type="submission" date="2017-01" db="EMBL/GenBank/DDBJ databases">
        <authorList>
            <person name="Varghese N."/>
            <person name="Submissions S."/>
        </authorList>
    </citation>
    <scope>NUCLEOTIDE SEQUENCE [LARGE SCALE GENOMIC DNA]</scope>
    <source>
        <strain evidence="2">DSM 23145</strain>
    </source>
</reference>
<proteinExistence type="predicted"/>
<name>A0A1N7J7E5_9FLAO</name>
<dbReference type="OrthoDB" id="1211532at2"/>
<dbReference type="RefSeq" id="WP_076384454.1">
    <property type="nucleotide sequence ID" value="NZ_FTOI01000001.1"/>
</dbReference>
<accession>A0A1N7J7E5</accession>
<dbReference type="AlphaFoldDB" id="A0A1N7J7E5"/>
<evidence type="ECO:0000313" key="1">
    <source>
        <dbReference type="EMBL" id="SIS45171.1"/>
    </source>
</evidence>
<protein>
    <submittedName>
        <fullName evidence="1">Uncharacterized protein</fullName>
    </submittedName>
</protein>
<evidence type="ECO:0000313" key="2">
    <source>
        <dbReference type="Proteomes" id="UP000185839"/>
    </source>
</evidence>
<sequence length="555" mass="64179">MYNRLIIILFICFYSQYSYSQNRETINKKTVKSSNWESVEALFNYCNENDVDLIIDKDIYIKNRIYCKVNILCIAKVIIHSNHKDAGIDFVRNKSGEKINYHKNISKVKKLPFLKKNHAYFLNSSEILLNRKNNSPYYKNEFLLEKEENIGNSLYEYDINKTNIIEYQLSNPKKIQNLNVVIIGNQKENENNIAYIRNYRDNIIFSNLKIKNNTTSNLSVAFENLINYNTILESPIIDGFKKEGSGYGVANYSSKKFTINNGEITNCRHSYTGRNTIDVTIKNGFFSDGIDDHWTDNFLVDGVTINAPEGAAAFQFSGNNIKINKPKVLGKARIFLGVREDTPYLGGKVEIIEPKFTTTINSDIYIFSFTTPNTNFKNHHYPTIKLPDTLEIISPVINTNASKIFLVYQSEIVKNYTTFNNIIFKGNIFVNSENKNSEMFGLLTVKNSNFQQNKTSVFVDAFNIKSLGNTTLIYCTETDETDKYFSNITIKNTFGWHNLRLSSNSVGSMRIEKSYFFNLILDKILQKNKKQLYYFEEFGIKNMSEIREQLNIIKI</sequence>
<dbReference type="EMBL" id="FTOI01000001">
    <property type="protein sequence ID" value="SIS45171.1"/>
    <property type="molecule type" value="Genomic_DNA"/>
</dbReference>
<gene>
    <name evidence="1" type="ORF">SAMN05421789_101195</name>
</gene>
<keyword evidence="2" id="KW-1185">Reference proteome</keyword>
<dbReference type="STRING" id="713588.SAMN05421789_101195"/>